<feature type="region of interest" description="Disordered" evidence="1">
    <location>
        <begin position="61"/>
        <end position="106"/>
    </location>
</feature>
<dbReference type="Pfam" id="PF11259">
    <property type="entry name" value="DUF3060"/>
    <property type="match status" value="1"/>
</dbReference>
<organism evidence="3 4">
    <name type="scientific">Mycolicibacterium agri</name>
    <name type="common">Mycobacterium agri</name>
    <dbReference type="NCBI Taxonomy" id="36811"/>
    <lineage>
        <taxon>Bacteria</taxon>
        <taxon>Bacillati</taxon>
        <taxon>Actinomycetota</taxon>
        <taxon>Actinomycetes</taxon>
        <taxon>Mycobacteriales</taxon>
        <taxon>Mycobacteriaceae</taxon>
        <taxon>Mycolicibacterium</taxon>
    </lineage>
</organism>
<evidence type="ECO:0000256" key="2">
    <source>
        <dbReference type="SAM" id="Phobius"/>
    </source>
</evidence>
<dbReference type="InterPro" id="IPR021417">
    <property type="entry name" value="DUF3060"/>
</dbReference>
<evidence type="ECO:0000313" key="4">
    <source>
        <dbReference type="Proteomes" id="UP000465302"/>
    </source>
</evidence>
<keyword evidence="2" id="KW-1133">Transmembrane helix</keyword>
<dbReference type="Proteomes" id="UP000465302">
    <property type="component" value="Unassembled WGS sequence"/>
</dbReference>
<feature type="transmembrane region" description="Helical" evidence="2">
    <location>
        <begin position="116"/>
        <end position="139"/>
    </location>
</feature>
<evidence type="ECO:0000256" key="1">
    <source>
        <dbReference type="SAM" id="MobiDB-lite"/>
    </source>
</evidence>
<gene>
    <name evidence="3" type="ORF">MAGR_36870</name>
</gene>
<evidence type="ECO:0000313" key="3">
    <source>
        <dbReference type="EMBL" id="GFG52246.1"/>
    </source>
</evidence>
<keyword evidence="2" id="KW-0812">Transmembrane</keyword>
<sequence>MFPIMTFGLPFCDFTNAGRGVSASADWAAQRANLWDHLRMTREEDPEERIRQLERPLAELAQTSELGGEQPSSTAYLPPPVPGYSPQDYTPPTYAGPPPYGAPPYSTQPRKVSGGIPWIVFGLIAVVLVAMAAGVIAFVSKMSATSGISGGGGSIDLPSIPSIPPMPSVPSIEIPNIPVPPGLPGSAPQTITAAPGETVSVAGVENTRTVVCNDSSVSVSGVSNTVTITGHCVSVTVSGMDNVVTVDASDTIGASGFDNRITYHSGAPQINATESNIVVQG</sequence>
<accession>A0A7I9W4Y8</accession>
<proteinExistence type="predicted"/>
<protein>
    <submittedName>
        <fullName evidence="3">Membrane protein</fullName>
    </submittedName>
</protein>
<keyword evidence="2" id="KW-0472">Membrane</keyword>
<feature type="compositionally biased region" description="Polar residues" evidence="1">
    <location>
        <begin position="61"/>
        <end position="75"/>
    </location>
</feature>
<comment type="caution">
    <text evidence="3">The sequence shown here is derived from an EMBL/GenBank/DDBJ whole genome shotgun (WGS) entry which is preliminary data.</text>
</comment>
<name>A0A7I9W4Y8_MYCAG</name>
<dbReference type="EMBL" id="BLKS01000001">
    <property type="protein sequence ID" value="GFG52246.1"/>
    <property type="molecule type" value="Genomic_DNA"/>
</dbReference>
<dbReference type="AlphaFoldDB" id="A0A7I9W4Y8"/>
<reference evidence="3 4" key="1">
    <citation type="journal article" date="2019" name="Emerg. Microbes Infect.">
        <title>Comprehensive subspecies identification of 175 nontuberculous mycobacteria species based on 7547 genomic profiles.</title>
        <authorList>
            <person name="Matsumoto Y."/>
            <person name="Kinjo T."/>
            <person name="Motooka D."/>
            <person name="Nabeya D."/>
            <person name="Jung N."/>
            <person name="Uechi K."/>
            <person name="Horii T."/>
            <person name="Iida T."/>
            <person name="Fujita J."/>
            <person name="Nakamura S."/>
        </authorList>
    </citation>
    <scope>NUCLEOTIDE SEQUENCE [LARGE SCALE GENOMIC DNA]</scope>
    <source>
        <strain evidence="3 4">JCM 6377</strain>
    </source>
</reference>